<reference evidence="1 2" key="1">
    <citation type="submission" date="2024-02" db="EMBL/GenBank/DDBJ databases">
        <title>A draft genome for the cacao thread blight pathogen Marasmius crinis-equi.</title>
        <authorList>
            <person name="Cohen S.P."/>
            <person name="Baruah I.K."/>
            <person name="Amoako-Attah I."/>
            <person name="Bukari Y."/>
            <person name="Meinhardt L.W."/>
            <person name="Bailey B.A."/>
        </authorList>
    </citation>
    <scope>NUCLEOTIDE SEQUENCE [LARGE SCALE GENOMIC DNA]</scope>
    <source>
        <strain evidence="1 2">GH-76</strain>
    </source>
</reference>
<proteinExistence type="predicted"/>
<evidence type="ECO:0000313" key="2">
    <source>
        <dbReference type="Proteomes" id="UP001465976"/>
    </source>
</evidence>
<accession>A0ABR3F795</accession>
<comment type="caution">
    <text evidence="1">The sequence shown here is derived from an EMBL/GenBank/DDBJ whole genome shotgun (WGS) entry which is preliminary data.</text>
</comment>
<feature type="non-terminal residue" evidence="1">
    <location>
        <position position="92"/>
    </location>
</feature>
<sequence length="92" mass="10525">MDSTVVPFIRKSSNINTTILNILHMKLGLLESELTKKHALNEFSGSEARTMNLKGMLKERTVIGAHMEFLHNQLGRLQVLPPGVDQWYYIKM</sequence>
<dbReference type="Proteomes" id="UP001465976">
    <property type="component" value="Unassembled WGS sequence"/>
</dbReference>
<protein>
    <submittedName>
        <fullName evidence="1">Uncharacterized protein</fullName>
    </submittedName>
</protein>
<keyword evidence="2" id="KW-1185">Reference proteome</keyword>
<evidence type="ECO:0000313" key="1">
    <source>
        <dbReference type="EMBL" id="KAL0571091.1"/>
    </source>
</evidence>
<gene>
    <name evidence="1" type="ORF">V5O48_010867</name>
</gene>
<dbReference type="EMBL" id="JBAHYK010000823">
    <property type="protein sequence ID" value="KAL0571091.1"/>
    <property type="molecule type" value="Genomic_DNA"/>
</dbReference>
<name>A0ABR3F795_9AGAR</name>
<organism evidence="1 2">
    <name type="scientific">Marasmius crinis-equi</name>
    <dbReference type="NCBI Taxonomy" id="585013"/>
    <lineage>
        <taxon>Eukaryota</taxon>
        <taxon>Fungi</taxon>
        <taxon>Dikarya</taxon>
        <taxon>Basidiomycota</taxon>
        <taxon>Agaricomycotina</taxon>
        <taxon>Agaricomycetes</taxon>
        <taxon>Agaricomycetidae</taxon>
        <taxon>Agaricales</taxon>
        <taxon>Marasmiineae</taxon>
        <taxon>Marasmiaceae</taxon>
        <taxon>Marasmius</taxon>
    </lineage>
</organism>